<dbReference type="GO" id="GO:0016787">
    <property type="term" value="F:hydrolase activity"/>
    <property type="evidence" value="ECO:0007669"/>
    <property type="project" value="UniProtKB-KW"/>
</dbReference>
<sequence length="157" mass="17458">MIITWDKNENFTLKTRNKTVKIGEDISLGDLKITTPGEYESGGIQLEVVDGTIEVFSEKMMIGWMKKAKVLSDSELEKLSGIDVLLIGVGGGAFTETKQALEVINQIDPKVVIPMYEKDLESFTKEEGISSEGQDQFKFTLNDLPVEERKVIILNAS</sequence>
<dbReference type="AlphaFoldDB" id="A0A0G0FJP7"/>
<accession>A0A0G0FJP7</accession>
<protein>
    <submittedName>
        <fullName evidence="1">Zn-dependent hydrolase of the beta-lactamase fold-like protein</fullName>
    </submittedName>
</protein>
<name>A0A0G0FJP7_9BACT</name>
<evidence type="ECO:0000313" key="1">
    <source>
        <dbReference type="EMBL" id="KKQ18057.1"/>
    </source>
</evidence>
<comment type="caution">
    <text evidence="1">The sequence shown here is derived from an EMBL/GenBank/DDBJ whole genome shotgun (WGS) entry which is preliminary data.</text>
</comment>
<reference evidence="1 2" key="1">
    <citation type="journal article" date="2015" name="Nature">
        <title>rRNA introns, odd ribosomes, and small enigmatic genomes across a large radiation of phyla.</title>
        <authorList>
            <person name="Brown C.T."/>
            <person name="Hug L.A."/>
            <person name="Thomas B.C."/>
            <person name="Sharon I."/>
            <person name="Castelle C.J."/>
            <person name="Singh A."/>
            <person name="Wilkins M.J."/>
            <person name="Williams K.H."/>
            <person name="Banfield J.F."/>
        </authorList>
    </citation>
    <scope>NUCLEOTIDE SEQUENCE [LARGE SCALE GENOMIC DNA]</scope>
</reference>
<dbReference type="Pfam" id="PF13483">
    <property type="entry name" value="Lactamase_B_3"/>
    <property type="match status" value="1"/>
</dbReference>
<dbReference type="Gene3D" id="3.60.15.10">
    <property type="entry name" value="Ribonuclease Z/Hydroxyacylglutathione hydrolase-like"/>
    <property type="match status" value="1"/>
</dbReference>
<dbReference type="InterPro" id="IPR036866">
    <property type="entry name" value="RibonucZ/Hydroxyglut_hydro"/>
</dbReference>
<evidence type="ECO:0000313" key="2">
    <source>
        <dbReference type="Proteomes" id="UP000034508"/>
    </source>
</evidence>
<proteinExistence type="predicted"/>
<organism evidence="1 2">
    <name type="scientific">Berkelbacteria bacterium GW2011_GWA1_36_9</name>
    <dbReference type="NCBI Taxonomy" id="1618331"/>
    <lineage>
        <taxon>Bacteria</taxon>
        <taxon>Candidatus Berkelbacteria</taxon>
    </lineage>
</organism>
<dbReference type="Proteomes" id="UP000034508">
    <property type="component" value="Unassembled WGS sequence"/>
</dbReference>
<dbReference type="EMBL" id="LBSM01000011">
    <property type="protein sequence ID" value="KKQ18057.1"/>
    <property type="molecule type" value="Genomic_DNA"/>
</dbReference>
<keyword evidence="1" id="KW-0378">Hydrolase</keyword>
<gene>
    <name evidence="1" type="ORF">US31_C0011G0039</name>
</gene>